<dbReference type="KEGG" id="sliu:111361834"/>
<name>A0A9J7ERK4_SPOLT</name>
<dbReference type="SUPFAM" id="SSF51230">
    <property type="entry name" value="Single hybrid motif"/>
    <property type="match status" value="1"/>
</dbReference>
<dbReference type="Gene3D" id="2.40.50.100">
    <property type="match status" value="1"/>
</dbReference>
<dbReference type="GO" id="GO:0051489">
    <property type="term" value="P:regulation of filopodium assembly"/>
    <property type="evidence" value="ECO:0007669"/>
    <property type="project" value="TreeGrafter"/>
</dbReference>
<dbReference type="GO" id="GO:0030425">
    <property type="term" value="C:dendrite"/>
    <property type="evidence" value="ECO:0007669"/>
    <property type="project" value="TreeGrafter"/>
</dbReference>
<sequence length="187" mass="20954">MTTMEPNILDSIPDLNNLKSFTERYFSKRYIINVDGVKNNDIMIMFHSNRIALLCLAPSHFFFSKSKEYKVNYTVGNVNRLKNAVKGKGKKGGQALNPKSVVCKIEYEDGTSFDVPCGMKGTLVEVNEELVNHPELLKEFPDADGYIAIILSSIAISEATKNELLTPDEYLDLLNDGVNGKEDKKLE</sequence>
<dbReference type="Pfam" id="PF01597">
    <property type="entry name" value="GCV_H"/>
    <property type="match status" value="1"/>
</dbReference>
<dbReference type="RefSeq" id="XP_022834029.1">
    <property type="nucleotide sequence ID" value="XM_022978261.1"/>
</dbReference>
<dbReference type="GO" id="GO:0030027">
    <property type="term" value="C:lamellipodium"/>
    <property type="evidence" value="ECO:0007669"/>
    <property type="project" value="TreeGrafter"/>
</dbReference>
<accession>A0A9J7ERK4</accession>
<evidence type="ECO:0000256" key="2">
    <source>
        <dbReference type="ARBA" id="ARBA00019325"/>
    </source>
</evidence>
<evidence type="ECO:0000313" key="5">
    <source>
        <dbReference type="RefSeq" id="XP_022834029.1"/>
    </source>
</evidence>
<keyword evidence="4" id="KW-1185">Reference proteome</keyword>
<dbReference type="GO" id="GO:0032433">
    <property type="term" value="C:filopodium tip"/>
    <property type="evidence" value="ECO:0007669"/>
    <property type="project" value="TreeGrafter"/>
</dbReference>
<dbReference type="GO" id="GO:0005634">
    <property type="term" value="C:nucleus"/>
    <property type="evidence" value="ECO:0007669"/>
    <property type="project" value="TreeGrafter"/>
</dbReference>
<dbReference type="InterPro" id="IPR033753">
    <property type="entry name" value="GCV_H/Fam206"/>
</dbReference>
<gene>
    <name evidence="5" type="primary">LOC111361834</name>
</gene>
<dbReference type="GO" id="GO:0048813">
    <property type="term" value="P:dendrite morphogenesis"/>
    <property type="evidence" value="ECO:0007669"/>
    <property type="project" value="TreeGrafter"/>
</dbReference>
<proteinExistence type="inferred from homology"/>
<dbReference type="PANTHER" id="PTHR13651">
    <property type="entry name" value="PROTEIN ABITRAM"/>
    <property type="match status" value="1"/>
</dbReference>
<dbReference type="OrthoDB" id="48130at2759"/>
<dbReference type="PANTHER" id="PTHR13651:SF0">
    <property type="entry name" value="PROTEIN ABITRAM"/>
    <property type="match status" value="1"/>
</dbReference>
<dbReference type="Proteomes" id="UP000301870">
    <property type="component" value="Unplaced"/>
</dbReference>
<organism evidence="4 5">
    <name type="scientific">Spodoptera litura</name>
    <name type="common">Asian cotton leafworm</name>
    <dbReference type="NCBI Taxonomy" id="69820"/>
    <lineage>
        <taxon>Eukaryota</taxon>
        <taxon>Metazoa</taxon>
        <taxon>Ecdysozoa</taxon>
        <taxon>Arthropoda</taxon>
        <taxon>Hexapoda</taxon>
        <taxon>Insecta</taxon>
        <taxon>Pterygota</taxon>
        <taxon>Neoptera</taxon>
        <taxon>Endopterygota</taxon>
        <taxon>Lepidoptera</taxon>
        <taxon>Glossata</taxon>
        <taxon>Ditrysia</taxon>
        <taxon>Noctuoidea</taxon>
        <taxon>Noctuidae</taxon>
        <taxon>Amphipyrinae</taxon>
        <taxon>Spodoptera</taxon>
    </lineage>
</organism>
<comment type="similarity">
    <text evidence="1">Belongs to the ABITRAM family.</text>
</comment>
<dbReference type="InterPro" id="IPR011053">
    <property type="entry name" value="Single_hybrid_motif"/>
</dbReference>
<dbReference type="GO" id="GO:0030833">
    <property type="term" value="P:regulation of actin filament polymerization"/>
    <property type="evidence" value="ECO:0007669"/>
    <property type="project" value="TreeGrafter"/>
</dbReference>
<dbReference type="GO" id="GO:0051015">
    <property type="term" value="F:actin filament binding"/>
    <property type="evidence" value="ECO:0007669"/>
    <property type="project" value="TreeGrafter"/>
</dbReference>
<dbReference type="AlphaFoldDB" id="A0A9J7ERK4"/>
<reference evidence="5" key="1">
    <citation type="submission" date="2025-08" db="UniProtKB">
        <authorList>
            <consortium name="RefSeq"/>
        </authorList>
    </citation>
    <scope>IDENTIFICATION</scope>
    <source>
        <strain evidence="5">Ishihara</strain>
        <tissue evidence="5">Whole body</tissue>
    </source>
</reference>
<dbReference type="GO" id="GO:0003785">
    <property type="term" value="F:actin monomer binding"/>
    <property type="evidence" value="ECO:0007669"/>
    <property type="project" value="TreeGrafter"/>
</dbReference>
<evidence type="ECO:0000256" key="1">
    <source>
        <dbReference type="ARBA" id="ARBA00010764"/>
    </source>
</evidence>
<evidence type="ECO:0000256" key="3">
    <source>
        <dbReference type="ARBA" id="ARBA00030463"/>
    </source>
</evidence>
<dbReference type="GeneID" id="111361834"/>
<dbReference type="InterPro" id="IPR039169">
    <property type="entry name" value="Abitram"/>
</dbReference>
<evidence type="ECO:0000313" key="4">
    <source>
        <dbReference type="Proteomes" id="UP000301870"/>
    </source>
</evidence>
<protein>
    <recommendedName>
        <fullName evidence="2">Protein Abitram</fullName>
    </recommendedName>
    <alternativeName>
        <fullName evidence="3">Actin-binding transcription modulator</fullName>
    </alternativeName>
</protein>